<dbReference type="PANTHER" id="PTHR30383">
    <property type="entry name" value="THIOESTERASE 1/PROTEASE 1/LYSOPHOSPHOLIPASE L1"/>
    <property type="match status" value="1"/>
</dbReference>
<evidence type="ECO:0000313" key="2">
    <source>
        <dbReference type="EMBL" id="KPQ19082.1"/>
    </source>
</evidence>
<dbReference type="PATRIC" id="fig|1305737.6.peg.1395"/>
<dbReference type="Gene3D" id="3.40.50.1110">
    <property type="entry name" value="SGNH hydrolase"/>
    <property type="match status" value="1"/>
</dbReference>
<evidence type="ECO:0000259" key="1">
    <source>
        <dbReference type="Pfam" id="PF13472"/>
    </source>
</evidence>
<dbReference type="eggNOG" id="COG2755">
    <property type="taxonomic scope" value="Bacteria"/>
</dbReference>
<dbReference type="PANTHER" id="PTHR30383:SF5">
    <property type="entry name" value="SGNH HYDROLASE-TYPE ESTERASE DOMAIN-CONTAINING PROTEIN"/>
    <property type="match status" value="1"/>
</dbReference>
<dbReference type="InterPro" id="IPR013830">
    <property type="entry name" value="SGNH_hydro"/>
</dbReference>
<reference evidence="2 3" key="1">
    <citation type="submission" date="2015-09" db="EMBL/GenBank/DDBJ databases">
        <title>Identification and resolution of microdiversity through metagenomic sequencing of parallel consortia.</title>
        <authorList>
            <person name="Nelson W.C."/>
            <person name="Romine M.F."/>
            <person name="Lindemann S.R."/>
        </authorList>
    </citation>
    <scope>NUCLEOTIDE SEQUENCE [LARGE SCALE GENOMIC DNA]</scope>
    <source>
        <strain evidence="2">HL-49</strain>
    </source>
</reference>
<dbReference type="AlphaFoldDB" id="A0A0N8KH91"/>
<dbReference type="Pfam" id="PF13472">
    <property type="entry name" value="Lipase_GDSL_2"/>
    <property type="match status" value="1"/>
</dbReference>
<protein>
    <submittedName>
        <fullName evidence="2">CE3 family esterase</fullName>
    </submittedName>
</protein>
<comment type="caution">
    <text evidence="2">The sequence shown here is derived from an EMBL/GenBank/DDBJ whole genome shotgun (WGS) entry which is preliminary data.</text>
</comment>
<dbReference type="GO" id="GO:0004622">
    <property type="term" value="F:phosphatidylcholine lysophospholipase activity"/>
    <property type="evidence" value="ECO:0007669"/>
    <property type="project" value="TreeGrafter"/>
</dbReference>
<gene>
    <name evidence="2" type="ORF">HLUCCX10_03765</name>
</gene>
<dbReference type="SUPFAM" id="SSF52266">
    <property type="entry name" value="SGNH hydrolase"/>
    <property type="match status" value="1"/>
</dbReference>
<accession>A0A0N8KH91</accession>
<name>A0A0N8KH91_9BACT</name>
<proteinExistence type="predicted"/>
<organism evidence="2 3">
    <name type="scientific">Algoriphagus marincola HL-49</name>
    <dbReference type="NCBI Taxonomy" id="1305737"/>
    <lineage>
        <taxon>Bacteria</taxon>
        <taxon>Pseudomonadati</taxon>
        <taxon>Bacteroidota</taxon>
        <taxon>Cytophagia</taxon>
        <taxon>Cytophagales</taxon>
        <taxon>Cyclobacteriaceae</taxon>
        <taxon>Algoriphagus</taxon>
    </lineage>
</organism>
<sequence length="249" mass="28955">MKSVRSVRFRSVDERFWIRAILNYVWKMKTTLVSLFFLIGFFIGEVQSQTVPFDKEVKLITDRLKREGYQVGSTLFTGSSSIRMWVSLQEDFPQKPIINTGFGGSTAADLKRHLYPLVLQLRPARVFIYEGDNDINNGTPIDEIMADLEQIVMRIQVVDPNCQVYLISAKPSPSRWDKKEQYLALNEAMKSYTEKKENVGFVDVWTPMLDEDGNPKSDIFLEDQLHMNKAGYDIWREIFAKYFPEETLQ</sequence>
<dbReference type="Proteomes" id="UP000050421">
    <property type="component" value="Unassembled WGS sequence"/>
</dbReference>
<feature type="domain" description="SGNH hydrolase-type esterase" evidence="1">
    <location>
        <begin position="86"/>
        <end position="234"/>
    </location>
</feature>
<dbReference type="InterPro" id="IPR036514">
    <property type="entry name" value="SGNH_hydro_sf"/>
</dbReference>
<evidence type="ECO:0000313" key="3">
    <source>
        <dbReference type="Proteomes" id="UP000050421"/>
    </source>
</evidence>
<dbReference type="EMBL" id="LJXT01000015">
    <property type="protein sequence ID" value="KPQ19082.1"/>
    <property type="molecule type" value="Genomic_DNA"/>
</dbReference>
<dbReference type="InterPro" id="IPR051532">
    <property type="entry name" value="Ester_Hydrolysis_Enzymes"/>
</dbReference>
<dbReference type="STRING" id="1305737.GCA_000526355_00318"/>